<evidence type="ECO:0000256" key="5">
    <source>
        <dbReference type="ARBA" id="ARBA00023163"/>
    </source>
</evidence>
<dbReference type="SUPFAM" id="SSF46785">
    <property type="entry name" value="Winged helix' DNA-binding domain"/>
    <property type="match status" value="1"/>
</dbReference>
<evidence type="ECO:0000256" key="6">
    <source>
        <dbReference type="ARBA" id="ARBA00023242"/>
    </source>
</evidence>
<feature type="compositionally biased region" description="Low complexity" evidence="9">
    <location>
        <begin position="361"/>
        <end position="371"/>
    </location>
</feature>
<dbReference type="EMBL" id="JAFNEN010000507">
    <property type="protein sequence ID" value="KAG8181577.1"/>
    <property type="molecule type" value="Genomic_DNA"/>
</dbReference>
<dbReference type="InterPro" id="IPR011039">
    <property type="entry name" value="TFIIF_interaction"/>
</dbReference>
<dbReference type="Proteomes" id="UP000827092">
    <property type="component" value="Unassembled WGS sequence"/>
</dbReference>
<feature type="compositionally biased region" description="Acidic residues" evidence="9">
    <location>
        <begin position="235"/>
        <end position="246"/>
    </location>
</feature>
<feature type="region of interest" description="Disordered" evidence="9">
    <location>
        <begin position="195"/>
        <end position="442"/>
    </location>
</feature>
<comment type="function">
    <text evidence="7 8">TFIIF is a general transcription initiation factor that binds to RNA polymerase II and helps to recruit it to the initiation complex in collaboration with TFIIB. It promotes transcription elongation.</text>
</comment>
<dbReference type="InterPro" id="IPR036388">
    <property type="entry name" value="WH-like_DNA-bd_sf"/>
</dbReference>
<sequence length="516" mass="58295">MSANDASRAQGSSTGPSSQFVQEYIVKMPKNKSRTFSVMRFTNSHKVDVPKWTTGVKMERENNLKEFKAEEDMPKFGAGSEFGREQREESRRKKYGIISRKYNPDDQPWILKLNGKAGKKYKGIREGGVTENASYYVFTQAADGTFEAYPVAEWYNFTPIQRYKALSAEEAEEEFGRRDKVMNYFTIMVKKRLQKADAEEEEADGEKQSGKKKTKKQTKDFKISDMDDWARDSSDSGDEDEMEEDDSSSKKKPAKKDKKKKNKEVDEEGKEESDEGDFDDREVDYITGSSSSEEDERPEDKANREMKGVEDEEAIRKLDNSEDEEETEETNKETEEKEEQEKPQPEATPKAKKKKEGKGAGDSSGDSSSETSDSDFDDTKVHAVFMQKQAKKNGSDNSAGSSRANTPTKLLAEGKDGGKGTKRKIGDVSTPPVKKARTEGHTPTTFVSSLDGINEEAIRRYLSRKPMTASELLHKFKSKKTKLSSDQLVTKIADVLKKMDLVKRNVKGKMYLSLKT</sequence>
<feature type="region of interest" description="Disordered" evidence="9">
    <location>
        <begin position="1"/>
        <end position="20"/>
    </location>
</feature>
<organism evidence="10 11">
    <name type="scientific">Oedothorax gibbosus</name>
    <dbReference type="NCBI Taxonomy" id="931172"/>
    <lineage>
        <taxon>Eukaryota</taxon>
        <taxon>Metazoa</taxon>
        <taxon>Ecdysozoa</taxon>
        <taxon>Arthropoda</taxon>
        <taxon>Chelicerata</taxon>
        <taxon>Arachnida</taxon>
        <taxon>Araneae</taxon>
        <taxon>Araneomorphae</taxon>
        <taxon>Entelegynae</taxon>
        <taxon>Araneoidea</taxon>
        <taxon>Linyphiidae</taxon>
        <taxon>Erigoninae</taxon>
        <taxon>Oedothorax</taxon>
    </lineage>
</organism>
<comment type="subcellular location">
    <subcellularLocation>
        <location evidence="1 8">Nucleus</location>
    </subcellularLocation>
</comment>
<dbReference type="GO" id="GO:0032968">
    <property type="term" value="P:positive regulation of transcription elongation by RNA polymerase II"/>
    <property type="evidence" value="ECO:0007669"/>
    <property type="project" value="InterPro"/>
</dbReference>
<evidence type="ECO:0000256" key="4">
    <source>
        <dbReference type="ARBA" id="ARBA00023125"/>
    </source>
</evidence>
<keyword evidence="4 8" id="KW-0238">DNA-binding</keyword>
<keyword evidence="6 8" id="KW-0539">Nucleus</keyword>
<keyword evidence="3 8" id="KW-0805">Transcription regulation</keyword>
<proteinExistence type="inferred from homology"/>
<dbReference type="Gene3D" id="1.10.10.10">
    <property type="entry name" value="Winged helix-like DNA-binding domain superfamily/Winged helix DNA-binding domain"/>
    <property type="match status" value="1"/>
</dbReference>
<feature type="compositionally biased region" description="Basic and acidic residues" evidence="9">
    <location>
        <begin position="298"/>
        <end position="320"/>
    </location>
</feature>
<dbReference type="GO" id="GO:0016251">
    <property type="term" value="F:RNA polymerase II general transcription initiation factor activity"/>
    <property type="evidence" value="ECO:0007669"/>
    <property type="project" value="TreeGrafter"/>
</dbReference>
<dbReference type="PANTHER" id="PTHR13011:SF0">
    <property type="entry name" value="GENERAL TRANSCRIPTION FACTOR IIF SUBUNIT 1"/>
    <property type="match status" value="1"/>
</dbReference>
<name>A0AAV6UBJ6_9ARAC</name>
<evidence type="ECO:0000313" key="10">
    <source>
        <dbReference type="EMBL" id="KAG8181577.1"/>
    </source>
</evidence>
<dbReference type="SUPFAM" id="SSF50916">
    <property type="entry name" value="Rap30/74 interaction domains"/>
    <property type="match status" value="1"/>
</dbReference>
<dbReference type="GO" id="GO:0001096">
    <property type="term" value="F:TFIIF-class transcription factor complex binding"/>
    <property type="evidence" value="ECO:0007669"/>
    <property type="project" value="TreeGrafter"/>
</dbReference>
<evidence type="ECO:0000256" key="7">
    <source>
        <dbReference type="ARBA" id="ARBA00025232"/>
    </source>
</evidence>
<dbReference type="GO" id="GO:0003677">
    <property type="term" value="F:DNA binding"/>
    <property type="evidence" value="ECO:0007669"/>
    <property type="project" value="UniProtKB-KW"/>
</dbReference>
<gene>
    <name evidence="10" type="ORF">JTE90_017327</name>
</gene>
<reference evidence="10 11" key="1">
    <citation type="journal article" date="2022" name="Nat. Ecol. Evol.">
        <title>A masculinizing supergene underlies an exaggerated male reproductive morph in a spider.</title>
        <authorList>
            <person name="Hendrickx F."/>
            <person name="De Corte Z."/>
            <person name="Sonet G."/>
            <person name="Van Belleghem S.M."/>
            <person name="Kostlbacher S."/>
            <person name="Vangestel C."/>
        </authorList>
    </citation>
    <scope>NUCLEOTIDE SEQUENCE [LARGE SCALE GENOMIC DNA]</scope>
    <source>
        <strain evidence="10">W744_W776</strain>
    </source>
</reference>
<accession>A0AAV6UBJ6</accession>
<dbReference type="AlphaFoldDB" id="A0AAV6UBJ6"/>
<keyword evidence="5 8" id="KW-0804">Transcription</keyword>
<dbReference type="InterPro" id="IPR036390">
    <property type="entry name" value="WH_DNA-bd_sf"/>
</dbReference>
<evidence type="ECO:0000313" key="11">
    <source>
        <dbReference type="Proteomes" id="UP000827092"/>
    </source>
</evidence>
<feature type="compositionally biased region" description="Basic and acidic residues" evidence="9">
    <location>
        <begin position="329"/>
        <end position="344"/>
    </location>
</feature>
<protein>
    <recommendedName>
        <fullName evidence="8">Transcription initiation factor IIF subunit alpha</fullName>
    </recommendedName>
</protein>
<evidence type="ECO:0000256" key="8">
    <source>
        <dbReference type="RuleBase" id="RU366044"/>
    </source>
</evidence>
<dbReference type="Pfam" id="PF05793">
    <property type="entry name" value="TFIIF_alpha"/>
    <property type="match status" value="1"/>
</dbReference>
<evidence type="ECO:0000256" key="9">
    <source>
        <dbReference type="SAM" id="MobiDB-lite"/>
    </source>
</evidence>
<evidence type="ECO:0000256" key="2">
    <source>
        <dbReference type="ARBA" id="ARBA00005249"/>
    </source>
</evidence>
<dbReference type="GO" id="GO:0005674">
    <property type="term" value="C:transcription factor TFIIF complex"/>
    <property type="evidence" value="ECO:0007669"/>
    <property type="project" value="TreeGrafter"/>
</dbReference>
<dbReference type="PANTHER" id="PTHR13011">
    <property type="entry name" value="TFIIF-ALPHA"/>
    <property type="match status" value="1"/>
</dbReference>
<dbReference type="GO" id="GO:0006367">
    <property type="term" value="P:transcription initiation at RNA polymerase II promoter"/>
    <property type="evidence" value="ECO:0007669"/>
    <property type="project" value="InterPro"/>
</dbReference>
<feature type="compositionally biased region" description="Acidic residues" evidence="9">
    <location>
        <begin position="265"/>
        <end position="282"/>
    </location>
</feature>
<comment type="similarity">
    <text evidence="2 8">Belongs to the TFIIF alpha subunit family.</text>
</comment>
<feature type="compositionally biased region" description="Polar residues" evidence="9">
    <location>
        <begin position="395"/>
        <end position="408"/>
    </location>
</feature>
<evidence type="ECO:0000256" key="3">
    <source>
        <dbReference type="ARBA" id="ARBA00023015"/>
    </source>
</evidence>
<evidence type="ECO:0000256" key="1">
    <source>
        <dbReference type="ARBA" id="ARBA00004123"/>
    </source>
</evidence>
<feature type="compositionally biased region" description="Basic residues" evidence="9">
    <location>
        <begin position="250"/>
        <end position="262"/>
    </location>
</feature>
<keyword evidence="11" id="KW-1185">Reference proteome</keyword>
<feature type="compositionally biased region" description="Basic and acidic residues" evidence="9">
    <location>
        <begin position="217"/>
        <end position="234"/>
    </location>
</feature>
<dbReference type="InterPro" id="IPR008851">
    <property type="entry name" value="TFIIF-alpha"/>
</dbReference>
<comment type="caution">
    <text evidence="10">The sequence shown here is derived from an EMBL/GenBank/DDBJ whole genome shotgun (WGS) entry which is preliminary data.</text>
</comment>